<evidence type="ECO:0000313" key="2">
    <source>
        <dbReference type="Proteomes" id="UP000310249"/>
    </source>
</evidence>
<dbReference type="EMBL" id="PNCI01000037">
    <property type="protein sequence ID" value="TMP27107.1"/>
    <property type="molecule type" value="Genomic_DNA"/>
</dbReference>
<dbReference type="Pfam" id="PF02348">
    <property type="entry name" value="CTP_transf_3"/>
    <property type="match status" value="1"/>
</dbReference>
<dbReference type="CDD" id="cd02518">
    <property type="entry name" value="GT2_SpsF"/>
    <property type="match status" value="1"/>
</dbReference>
<dbReference type="InterPro" id="IPR003329">
    <property type="entry name" value="Cytidylyl_trans"/>
</dbReference>
<accession>A0A5S3WKU8</accession>
<dbReference type="InterPro" id="IPR029044">
    <property type="entry name" value="Nucleotide-diphossugar_trans"/>
</dbReference>
<dbReference type="AlphaFoldDB" id="A0A5S3WKU8"/>
<gene>
    <name evidence="1" type="ORF">CWB99_16475</name>
</gene>
<dbReference type="Proteomes" id="UP000310249">
    <property type="component" value="Unassembled WGS sequence"/>
</dbReference>
<sequence>MKDLQIIIQARMTSTRLPGKVMLPLCDSTVLQVMLERLGDLVNNVIVATTDDGSEQPIVALCQRLGVKYFKGSTEDVLSRYYLAARQFGAQENTAIVRLTSDCPLIDSGLVRQAISYYQTHDVDMVGLGPHSGFPRGLDTCVFAFRLLARTHQLAHSAPDREHVTLGMAKFNTMNTHTISAGDDHSHYRLTLDEPDDYTAIQAIYQQFNNNLCFSYSELLETLKNYPHLADINKHVEQKKN</sequence>
<dbReference type="Gene3D" id="3.90.550.10">
    <property type="entry name" value="Spore Coat Polysaccharide Biosynthesis Protein SpsA, Chain A"/>
    <property type="match status" value="1"/>
</dbReference>
<dbReference type="SUPFAM" id="SSF53448">
    <property type="entry name" value="Nucleotide-diphospho-sugar transferases"/>
    <property type="match status" value="1"/>
</dbReference>
<organism evidence="1 2">
    <name type="scientific">Pseudoalteromonas rubra</name>
    <dbReference type="NCBI Taxonomy" id="43658"/>
    <lineage>
        <taxon>Bacteria</taxon>
        <taxon>Pseudomonadati</taxon>
        <taxon>Pseudomonadota</taxon>
        <taxon>Gammaproteobacteria</taxon>
        <taxon>Alteromonadales</taxon>
        <taxon>Pseudoalteromonadaceae</taxon>
        <taxon>Pseudoalteromonas</taxon>
    </lineage>
</organism>
<dbReference type="PANTHER" id="PTHR42866">
    <property type="entry name" value="3-DEOXY-MANNO-OCTULOSONATE CYTIDYLYLTRANSFERASE"/>
    <property type="match status" value="1"/>
</dbReference>
<protein>
    <submittedName>
        <fullName evidence="1">Polysaccharide biosynthesis protein</fullName>
    </submittedName>
</protein>
<proteinExistence type="predicted"/>
<reference evidence="1 2" key="1">
    <citation type="submission" date="2018-01" db="EMBL/GenBank/DDBJ databases">
        <authorList>
            <person name="Paulsen S."/>
            <person name="Gram L.K."/>
        </authorList>
    </citation>
    <scope>NUCLEOTIDE SEQUENCE [LARGE SCALE GENOMIC DNA]</scope>
    <source>
        <strain evidence="1 2">S2676</strain>
    </source>
</reference>
<comment type="caution">
    <text evidence="1">The sequence shown here is derived from an EMBL/GenBank/DDBJ whole genome shotgun (WGS) entry which is preliminary data.</text>
</comment>
<reference evidence="2" key="2">
    <citation type="submission" date="2019-06" db="EMBL/GenBank/DDBJ databases">
        <title>Co-occurence of chitin degradation, pigmentation and bioactivity in marine Pseudoalteromonas.</title>
        <authorList>
            <person name="Sonnenschein E.C."/>
            <person name="Bech P.K."/>
        </authorList>
    </citation>
    <scope>NUCLEOTIDE SEQUENCE [LARGE SCALE GENOMIC DNA]</scope>
    <source>
        <strain evidence="2">S2676</strain>
    </source>
</reference>
<dbReference type="PANTHER" id="PTHR42866:SF1">
    <property type="entry name" value="SPORE COAT POLYSACCHARIDE BIOSYNTHESIS PROTEIN SPSF"/>
    <property type="match status" value="1"/>
</dbReference>
<dbReference type="RefSeq" id="WP_138549998.1">
    <property type="nucleotide sequence ID" value="NZ_PNCH01000006.1"/>
</dbReference>
<evidence type="ECO:0000313" key="1">
    <source>
        <dbReference type="EMBL" id="TMP27107.1"/>
    </source>
</evidence>
<dbReference type="GO" id="GO:0005829">
    <property type="term" value="C:cytosol"/>
    <property type="evidence" value="ECO:0007669"/>
    <property type="project" value="TreeGrafter"/>
</dbReference>
<dbReference type="OrthoDB" id="9801052at2"/>
<name>A0A5S3WKU8_9GAMM</name>